<dbReference type="EMBL" id="MU006575">
    <property type="protein sequence ID" value="KAF2746857.1"/>
    <property type="molecule type" value="Genomic_DNA"/>
</dbReference>
<evidence type="ECO:0000313" key="3">
    <source>
        <dbReference type="Proteomes" id="UP000799440"/>
    </source>
</evidence>
<dbReference type="Gene3D" id="3.40.50.1010">
    <property type="entry name" value="5'-nuclease"/>
    <property type="match status" value="1"/>
</dbReference>
<dbReference type="GO" id="GO:0005085">
    <property type="term" value="F:guanyl-nucleotide exchange factor activity"/>
    <property type="evidence" value="ECO:0007669"/>
    <property type="project" value="TreeGrafter"/>
</dbReference>
<evidence type="ECO:0008006" key="4">
    <source>
        <dbReference type="Google" id="ProtNLM"/>
    </source>
</evidence>
<feature type="compositionally biased region" description="Polar residues" evidence="1">
    <location>
        <begin position="576"/>
        <end position="588"/>
    </location>
</feature>
<feature type="region of interest" description="Disordered" evidence="1">
    <location>
        <begin position="555"/>
        <end position="588"/>
    </location>
</feature>
<keyword evidence="3" id="KW-1185">Reference proteome</keyword>
<proteinExistence type="predicted"/>
<feature type="region of interest" description="Disordered" evidence="1">
    <location>
        <begin position="251"/>
        <end position="310"/>
    </location>
</feature>
<accession>A0A6A6VCM1</accession>
<dbReference type="InterPro" id="IPR007681">
    <property type="entry name" value="Mog1"/>
</dbReference>
<organism evidence="2 3">
    <name type="scientific">Sporormia fimetaria CBS 119925</name>
    <dbReference type="NCBI Taxonomy" id="1340428"/>
    <lineage>
        <taxon>Eukaryota</taxon>
        <taxon>Fungi</taxon>
        <taxon>Dikarya</taxon>
        <taxon>Ascomycota</taxon>
        <taxon>Pezizomycotina</taxon>
        <taxon>Dothideomycetes</taxon>
        <taxon>Pleosporomycetidae</taxon>
        <taxon>Pleosporales</taxon>
        <taxon>Sporormiaceae</taxon>
        <taxon>Sporormia</taxon>
    </lineage>
</organism>
<name>A0A6A6VCM1_9PLEO</name>
<dbReference type="GO" id="GO:0005634">
    <property type="term" value="C:nucleus"/>
    <property type="evidence" value="ECO:0007669"/>
    <property type="project" value="TreeGrafter"/>
</dbReference>
<reference evidence="2" key="1">
    <citation type="journal article" date="2020" name="Stud. Mycol.">
        <title>101 Dothideomycetes genomes: a test case for predicting lifestyles and emergence of pathogens.</title>
        <authorList>
            <person name="Haridas S."/>
            <person name="Albert R."/>
            <person name="Binder M."/>
            <person name="Bloem J."/>
            <person name="Labutti K."/>
            <person name="Salamov A."/>
            <person name="Andreopoulos B."/>
            <person name="Baker S."/>
            <person name="Barry K."/>
            <person name="Bills G."/>
            <person name="Bluhm B."/>
            <person name="Cannon C."/>
            <person name="Castanera R."/>
            <person name="Culley D."/>
            <person name="Daum C."/>
            <person name="Ezra D."/>
            <person name="Gonzalez J."/>
            <person name="Henrissat B."/>
            <person name="Kuo A."/>
            <person name="Liang C."/>
            <person name="Lipzen A."/>
            <person name="Lutzoni F."/>
            <person name="Magnuson J."/>
            <person name="Mondo S."/>
            <person name="Nolan M."/>
            <person name="Ohm R."/>
            <person name="Pangilinan J."/>
            <person name="Park H.-J."/>
            <person name="Ramirez L."/>
            <person name="Alfaro M."/>
            <person name="Sun H."/>
            <person name="Tritt A."/>
            <person name="Yoshinaga Y."/>
            <person name="Zwiers L.-H."/>
            <person name="Turgeon B."/>
            <person name="Goodwin S."/>
            <person name="Spatafora J."/>
            <person name="Crous P."/>
            <person name="Grigoriev I."/>
        </authorList>
    </citation>
    <scope>NUCLEOTIDE SEQUENCE</scope>
    <source>
        <strain evidence="2">CBS 119925</strain>
    </source>
</reference>
<evidence type="ECO:0000256" key="1">
    <source>
        <dbReference type="SAM" id="MobiDB-lite"/>
    </source>
</evidence>
<dbReference type="CDD" id="cd18724">
    <property type="entry name" value="PIN_LabA-like"/>
    <property type="match status" value="1"/>
</dbReference>
<dbReference type="PANTHER" id="PTHR15837:SF5">
    <property type="entry name" value="NYN DOMAIN-CONTAINING PROTEIN"/>
    <property type="match status" value="1"/>
</dbReference>
<dbReference type="OrthoDB" id="5590473at2759"/>
<protein>
    <recommendedName>
        <fullName evidence="4">NYN domain-containing protein</fullName>
    </recommendedName>
</protein>
<dbReference type="GO" id="GO:0031267">
    <property type="term" value="F:small GTPase binding"/>
    <property type="evidence" value="ECO:0007669"/>
    <property type="project" value="TreeGrafter"/>
</dbReference>
<dbReference type="AlphaFoldDB" id="A0A6A6VCM1"/>
<feature type="compositionally biased region" description="Basic and acidic residues" evidence="1">
    <location>
        <begin position="555"/>
        <end position="565"/>
    </location>
</feature>
<dbReference type="Proteomes" id="UP000799440">
    <property type="component" value="Unassembled WGS sequence"/>
</dbReference>
<sequence length="698" mass="76803">MEGSVPHRLGDFGSVFAFYGSQNTGGVPLAEPNDGRHPASVVESRIDALHKPRRLGDNLELRAATMRPNQESRIPPEWQTDYLAHRTRLSKISETVTAPTGGVEDGNALDSATLVEDTDESPDPSPVAVLNHIEQPPTNRKENDKELLKTLVDGIDGLAQREKKQRDGKLIRLATSSEQKLVEGNDVQTPSVDPAEATVLLHRLLSCLPEYDHGLNGAKGGHDALPAAPFSHAQAQPHPVFRVNTMTLEVPPSPAKAHASPHQIGHTHDKPVAKTPASDASKRGSRLPRRPPSQTRPNVPSPSPHISLPRGIVTKSAHEDFVDAERALLSDLYGFTKHLNGIGTKSPAVYPASCRNETSGVRLAENNQLPTGQPTLLPAYASPGKPTILRATSGARFIPASVQKSASAPLNVHPTVAFPNSVATRKDNQTSSADKKWSFHLLLANKFPEDKGWLASRTYPINRDHPTDGIHVFIDASNILIGFRQKYPKRARGTLHVANLLLLLERNRPVTKGIIGGSTRHDAPNEEHERHIAHAELLGYEALKYARVYKPKEISPTDKSYREQSSRGPGTRSKRTTNNNMEPVTSDSDGTYWAAPSWVEQGVDEGIQLRMLQSLLDYKTPATLVLASGDGNKAEYSDGFFKHVMRALDKGWKVEVVSWKQQLSSLYKRLARQNEWGERFRVIELDGWLEFLVEREGA</sequence>
<evidence type="ECO:0000313" key="2">
    <source>
        <dbReference type="EMBL" id="KAF2746857.1"/>
    </source>
</evidence>
<dbReference type="GO" id="GO:0006606">
    <property type="term" value="P:protein import into nucleus"/>
    <property type="evidence" value="ECO:0007669"/>
    <property type="project" value="TreeGrafter"/>
</dbReference>
<dbReference type="PANTHER" id="PTHR15837">
    <property type="entry name" value="RAN GUANINE NUCLEOTIDE RELEASE FACTOR"/>
    <property type="match status" value="1"/>
</dbReference>
<gene>
    <name evidence="2" type="ORF">M011DRAFT_68360</name>
</gene>